<keyword evidence="8" id="KW-0106">Calcium</keyword>
<feature type="transmembrane region" description="Helical" evidence="18">
    <location>
        <begin position="403"/>
        <end position="422"/>
    </location>
</feature>
<dbReference type="STRING" id="1382522.W6MGL5"/>
<dbReference type="EMBL" id="HG793125">
    <property type="protein sequence ID" value="CDK24678.1"/>
    <property type="molecule type" value="Genomic_DNA"/>
</dbReference>
<name>W6MGL5_9ASCO</name>
<feature type="transmembrane region" description="Helical" evidence="18">
    <location>
        <begin position="700"/>
        <end position="722"/>
    </location>
</feature>
<feature type="transmembrane region" description="Helical" evidence="18">
    <location>
        <begin position="1203"/>
        <end position="1222"/>
    </location>
</feature>
<evidence type="ECO:0000256" key="2">
    <source>
        <dbReference type="ARBA" id="ARBA00022448"/>
    </source>
</evidence>
<dbReference type="Gene3D" id="1.20.120.350">
    <property type="entry name" value="Voltage-gated potassium channels. Chain C"/>
    <property type="match status" value="3"/>
</dbReference>
<dbReference type="InterPro" id="IPR027359">
    <property type="entry name" value="Volt_channel_dom_sf"/>
</dbReference>
<proteinExistence type="inferred from homology"/>
<feature type="transmembrane region" description="Helical" evidence="18">
    <location>
        <begin position="1425"/>
        <end position="1448"/>
    </location>
</feature>
<dbReference type="HOGENOM" id="CLU_000443_2_0_1"/>
<evidence type="ECO:0000256" key="5">
    <source>
        <dbReference type="ARBA" id="ARBA00022568"/>
    </source>
</evidence>
<dbReference type="PANTHER" id="PTHR45628">
    <property type="entry name" value="VOLTAGE-DEPENDENT CALCIUM CHANNEL TYPE A SUBUNIT ALPHA-1"/>
    <property type="match status" value="1"/>
</dbReference>
<comment type="similarity">
    <text evidence="15">Belongs to the calcium channel alpha-1 subunit (TC 1.A.1.11) family.</text>
</comment>
<evidence type="ECO:0000256" key="3">
    <source>
        <dbReference type="ARBA" id="ARBA00022475"/>
    </source>
</evidence>
<keyword evidence="21" id="KW-1185">Reference proteome</keyword>
<sequence length="1870" mass="213712">MSRLHIPEIVEPQEGSSGDRHPFGDGISRRSRSVSTNSRSYDYDSDLSDSRIHLGGSVNEDRNASDLNLPDLHIEDVDEGLNFALGTNQSKGAWLPLRGDSDTVGLLDNVSEDGVDTQSQRPRIRTDVQYLSLDEPDQHGIHLDNLSSNASFRESVYHMDESPTRHSMDTARSKLSKAISHQEDWASQVRKFSQRVSGISQDEPRTPNLEDSEIDMNYRVFDDVLSSSGNEQTDDSFQKPALYGRSLKVFGPNSRFRKTCFKIISASWFEPLMFGLVLATAIILSVQQWNPESSHLGYYQNLGYTAMDWILVPIYVIFTLESFFKIVVHGLWDDSQMYDELNLSKDNYRTFWGRLWEHQLIFFKKIELKQEKLSDEIPAAVSVSADPSTSKIKHSRAYLRYEWNWVDATSVISWWISLFIALNGYNINHGVMVFRSLMCLKIYRLWNITSGTQTVLNALRRAAPELADVSIFLLCFWVFFSIIGVQSFKSSLRRQCVWTNPDDPTDTYVTSQFCGSWLDPDTKSVMDYLESDGSSSGRSKGFACPINSKCISMENPYGGTVSFDNIFHSFEMVFVIISANTFTDIMYDLMDTDSMASSLFFIAAMIILSVWLVNLIVAVIINSFTAMNEQLKEQMKNDNSTIWGSARWNKRTEAYSRFLVKNKRLARFKKLRKLFTLSAVIGMIFSSIRTKNSSTETVELIYKVNCGASIALFVEVMITFALCLPNWRMFFNSLLNWVDLFFGIGSLVIALPVIHEKHETAYAWLTFFQYARCYRVVLGISFLSGLWMKALGNLRALVDLCLFFVLTLFLTSVVMSRLFEGMVPVSEYLDSDMLIMYNLPNVLISLYTITSTENWTSVLYLCQQSANTTFTQVIAATYFILWFIFSNMFILNIFIAIITQNLGVPEKLKRTEQIRQFYRKIMTLSSDEGGVFEILRGRTVENEGVRARINRDQTITRLRQLTDVDLDADVGLPAVERVHDNDLSGLFKDKSKILWKQFEGKLEKNRHIGPCLSFIRKVFAKENDSDTVLFIFAPNNRVRAICQSLVAPPRKPRINGRPPNKIAKNTFMVVMFVATILMVFFSCFWTPLYRREHNFVGSHGRSFYIDVMFACLFTIEQIVKILADGFIGTDNAYLRSTWDALDAVVLASIWVDIVAELDNNSYLSTVVGGLRAIRALRLLTITTLSKQTFQYAIFSGARKAGDAFLVSMSLLLPFSLWGLTIFNGKLGYCLDGESTKWTCKYEYTGEVFNWDVLSPNVYTDPYLHFDSFQMSLASLYEIVSLEGWVDLLENLMNITGFGTPPSTFASPFNGLFIVLFNFCSIVFILNLFVSVIIDNYSMLTGTAFMTEEQLAWNEVRKILSQVKPSKKRFRAGLAPLKRFCYDLTIGKNKYWASFLNVCLFIHGVDLLCEFYPANSKLNAVRYAAYVFSSTGFMVNILMVIYAMGFLSFITNKWNAFSLCVILGAFLMSCASYFVGRNTSFANINKLFLVAMLFFLIPRSDRLSQLLKFASASLPALASLLYTWLVLFLAYAIALNQIFGLSKIGPNGSGNLNCRTVTKCLIMLFKTSFGEGWNYIMDDFTLESPFCTLGSSIFYSDCGNKTFAIILFGSWNIISQYIMLNILISLVVNSFSYVYHSSGPHALITREEIRKFKRAWNKFDPEGHGYISTGDLQPLMRSLDGELSFRVYAPGERIKDIKAKWTYQKSHNPYDLELHHNELAKSFKEIDWQKVRHRKLLYDRFLEESLMSVVSHEGEPMISFTKLLLQIGLYSKFDEASCLTLENFLKRHLLHEKIDNNLRQRKLFATLTMVIDRFRFKNKDYDKLLGLTREENFVVEDPFADPFADESEQASSEQNQYKDYMFSSGVDNPFL</sequence>
<evidence type="ECO:0000256" key="10">
    <source>
        <dbReference type="ARBA" id="ARBA00022989"/>
    </source>
</evidence>
<dbReference type="FunFam" id="1.10.287.70:FF:000093">
    <property type="entry name" value="Calcium channel subunit Cch1"/>
    <property type="match status" value="1"/>
</dbReference>
<evidence type="ECO:0000256" key="4">
    <source>
        <dbReference type="ARBA" id="ARBA00022553"/>
    </source>
</evidence>
<keyword evidence="10 18" id="KW-1133">Transmembrane helix</keyword>
<dbReference type="GO" id="GO:0005891">
    <property type="term" value="C:voltage-gated calcium channel complex"/>
    <property type="evidence" value="ECO:0007669"/>
    <property type="project" value="TreeGrafter"/>
</dbReference>
<feature type="domain" description="EF-hand" evidence="19">
    <location>
        <begin position="1646"/>
        <end position="1681"/>
    </location>
</feature>
<evidence type="ECO:0000256" key="14">
    <source>
        <dbReference type="ARBA" id="ARBA00023303"/>
    </source>
</evidence>
<dbReference type="GO" id="GO:0098703">
    <property type="term" value="P:calcium ion import across plasma membrane"/>
    <property type="evidence" value="ECO:0007669"/>
    <property type="project" value="TreeGrafter"/>
</dbReference>
<feature type="transmembrane region" description="Helical" evidence="18">
    <location>
        <begin position="306"/>
        <end position="328"/>
    </location>
</feature>
<feature type="transmembrane region" description="Helical" evidence="18">
    <location>
        <begin position="1508"/>
        <end position="1532"/>
    </location>
</feature>
<keyword evidence="5" id="KW-0109">Calcium transport</keyword>
<dbReference type="GeneID" id="34518083"/>
<dbReference type="InterPro" id="IPR011992">
    <property type="entry name" value="EF-hand-dom_pair"/>
</dbReference>
<dbReference type="InterPro" id="IPR050599">
    <property type="entry name" value="VDCC_alpha-1_subunit"/>
</dbReference>
<dbReference type="RefSeq" id="XP_022456695.1">
    <property type="nucleotide sequence ID" value="XM_022605203.1"/>
</dbReference>
<evidence type="ECO:0000313" key="21">
    <source>
        <dbReference type="Proteomes" id="UP000019384"/>
    </source>
</evidence>
<evidence type="ECO:0000256" key="6">
    <source>
        <dbReference type="ARBA" id="ARBA00022673"/>
    </source>
</evidence>
<keyword evidence="2" id="KW-0813">Transport</keyword>
<keyword evidence="9" id="KW-0851">Voltage-gated channel</keyword>
<organism evidence="20 21">
    <name type="scientific">Kuraishia capsulata CBS 1993</name>
    <dbReference type="NCBI Taxonomy" id="1382522"/>
    <lineage>
        <taxon>Eukaryota</taxon>
        <taxon>Fungi</taxon>
        <taxon>Dikarya</taxon>
        <taxon>Ascomycota</taxon>
        <taxon>Saccharomycotina</taxon>
        <taxon>Pichiomycetes</taxon>
        <taxon>Pichiales</taxon>
        <taxon>Pichiaceae</taxon>
        <taxon>Kuraishia</taxon>
    </lineage>
</organism>
<keyword evidence="11" id="KW-0406">Ion transport</keyword>
<dbReference type="GO" id="GO:0005509">
    <property type="term" value="F:calcium ion binding"/>
    <property type="evidence" value="ECO:0007669"/>
    <property type="project" value="InterPro"/>
</dbReference>
<evidence type="ECO:0000256" key="7">
    <source>
        <dbReference type="ARBA" id="ARBA00022692"/>
    </source>
</evidence>
<protein>
    <recommendedName>
        <fullName evidence="16">Calcium-channel protein CCH1</fullName>
    </recommendedName>
</protein>
<feature type="transmembrane region" description="Helical" evidence="18">
    <location>
        <begin position="466"/>
        <end position="485"/>
    </location>
</feature>
<keyword evidence="13" id="KW-0325">Glycoprotein</keyword>
<reference evidence="20" key="1">
    <citation type="submission" date="2013-12" db="EMBL/GenBank/DDBJ databases">
        <authorList>
            <person name="Genoscope - CEA"/>
        </authorList>
    </citation>
    <scope>NUCLEOTIDE SEQUENCE</scope>
    <source>
        <strain evidence="20">CBS 1993</strain>
    </source>
</reference>
<dbReference type="Pfam" id="PF00520">
    <property type="entry name" value="Ion_trans"/>
    <property type="match status" value="4"/>
</dbReference>
<evidence type="ECO:0000256" key="18">
    <source>
        <dbReference type="SAM" id="Phobius"/>
    </source>
</evidence>
<feature type="transmembrane region" description="Helical" evidence="18">
    <location>
        <begin position="800"/>
        <end position="819"/>
    </location>
</feature>
<dbReference type="Proteomes" id="UP000019384">
    <property type="component" value="Unassembled WGS sequence"/>
</dbReference>
<feature type="transmembrane region" description="Helical" evidence="18">
    <location>
        <begin position="1455"/>
        <end position="1474"/>
    </location>
</feature>
<feature type="transmembrane region" description="Helical" evidence="18">
    <location>
        <begin position="1310"/>
        <end position="1333"/>
    </location>
</feature>
<evidence type="ECO:0000256" key="15">
    <source>
        <dbReference type="ARBA" id="ARBA00061395"/>
    </source>
</evidence>
<feature type="transmembrane region" description="Helical" evidence="18">
    <location>
        <begin position="767"/>
        <end position="788"/>
    </location>
</feature>
<feature type="region of interest" description="Disordered" evidence="17">
    <location>
        <begin position="1"/>
        <end position="65"/>
    </location>
</feature>
<evidence type="ECO:0000256" key="17">
    <source>
        <dbReference type="SAM" id="MobiDB-lite"/>
    </source>
</evidence>
<evidence type="ECO:0000256" key="16">
    <source>
        <dbReference type="ARBA" id="ARBA00067459"/>
    </source>
</evidence>
<evidence type="ECO:0000259" key="19">
    <source>
        <dbReference type="PROSITE" id="PS50222"/>
    </source>
</evidence>
<keyword evidence="7 18" id="KW-0812">Transmembrane</keyword>
<dbReference type="InterPro" id="IPR002048">
    <property type="entry name" value="EF_hand_dom"/>
</dbReference>
<evidence type="ECO:0000256" key="11">
    <source>
        <dbReference type="ARBA" id="ARBA00023065"/>
    </source>
</evidence>
<feature type="transmembrane region" description="Helical" evidence="18">
    <location>
        <begin position="1480"/>
        <end position="1496"/>
    </location>
</feature>
<evidence type="ECO:0000256" key="13">
    <source>
        <dbReference type="ARBA" id="ARBA00023180"/>
    </source>
</evidence>
<keyword evidence="14" id="KW-0407">Ion channel</keyword>
<evidence type="ECO:0000256" key="1">
    <source>
        <dbReference type="ARBA" id="ARBA00004651"/>
    </source>
</evidence>
<dbReference type="InterPro" id="IPR005821">
    <property type="entry name" value="Ion_trans_dom"/>
</dbReference>
<dbReference type="OrthoDB" id="416585at2759"/>
<feature type="transmembrane region" description="Helical" evidence="18">
    <location>
        <begin position="566"/>
        <end position="587"/>
    </location>
</feature>
<dbReference type="PANTHER" id="PTHR45628:SF7">
    <property type="entry name" value="VOLTAGE-DEPENDENT CALCIUM CHANNEL TYPE A SUBUNIT ALPHA-1"/>
    <property type="match status" value="1"/>
</dbReference>
<feature type="transmembrane region" description="Helical" evidence="18">
    <location>
        <begin position="599"/>
        <end position="626"/>
    </location>
</feature>
<feature type="transmembrane region" description="Helical" evidence="18">
    <location>
        <begin position="734"/>
        <end position="755"/>
    </location>
</feature>
<keyword evidence="4" id="KW-0597">Phosphoprotein</keyword>
<keyword evidence="6" id="KW-0107">Calcium channel</keyword>
<dbReference type="Gene3D" id="1.10.238.10">
    <property type="entry name" value="EF-hand"/>
    <property type="match status" value="1"/>
</dbReference>
<reference evidence="20" key="2">
    <citation type="submission" date="2014-02" db="EMBL/GenBank/DDBJ databases">
        <title>Complete DNA sequence of /Kuraishia capsulata/ illustrates novel genomic features among budding yeasts (/Saccharomycotina/).</title>
        <authorList>
            <person name="Morales L."/>
            <person name="Noel B."/>
            <person name="Porcel B."/>
            <person name="Marcet-Houben M."/>
            <person name="Hullo M-F."/>
            <person name="Sacerdot C."/>
            <person name="Tekaia F."/>
            <person name="Leh-Louis V."/>
            <person name="Despons L."/>
            <person name="Khanna V."/>
            <person name="Aury J-M."/>
            <person name="Barbe V."/>
            <person name="Couloux A."/>
            <person name="Labadie K."/>
            <person name="Pelletier E."/>
            <person name="Souciet J-L."/>
            <person name="Boekhout T."/>
            <person name="Gabaldon T."/>
            <person name="Wincker P."/>
            <person name="Dujon B."/>
        </authorList>
    </citation>
    <scope>NUCLEOTIDE SEQUENCE</scope>
    <source>
        <strain evidence="20">CBS 1993</strain>
    </source>
</reference>
<feature type="transmembrane region" description="Helical" evidence="18">
    <location>
        <begin position="671"/>
        <end position="688"/>
    </location>
</feature>
<gene>
    <name evidence="20" type="ORF">KUCA_T00000644001</name>
</gene>
<keyword evidence="12 18" id="KW-0472">Membrane</keyword>
<comment type="subcellular location">
    <subcellularLocation>
        <location evidence="1">Cell membrane</location>
        <topology evidence="1">Multi-pass membrane protein</topology>
    </subcellularLocation>
</comment>
<evidence type="ECO:0000256" key="9">
    <source>
        <dbReference type="ARBA" id="ARBA00022882"/>
    </source>
</evidence>
<dbReference type="GO" id="GO:0008331">
    <property type="term" value="F:high voltage-gated calcium channel activity"/>
    <property type="evidence" value="ECO:0007669"/>
    <property type="project" value="TreeGrafter"/>
</dbReference>
<accession>W6MGL5</accession>
<dbReference type="PROSITE" id="PS50222">
    <property type="entry name" value="EF_HAND_2"/>
    <property type="match status" value="1"/>
</dbReference>
<evidence type="ECO:0000313" key="20">
    <source>
        <dbReference type="EMBL" id="CDK24678.1"/>
    </source>
</evidence>
<dbReference type="Gene3D" id="1.10.287.70">
    <property type="match status" value="4"/>
</dbReference>
<feature type="transmembrane region" description="Helical" evidence="18">
    <location>
        <begin position="263"/>
        <end position="286"/>
    </location>
</feature>
<evidence type="ECO:0000256" key="12">
    <source>
        <dbReference type="ARBA" id="ARBA00023136"/>
    </source>
</evidence>
<feature type="transmembrane region" description="Helical" evidence="18">
    <location>
        <begin position="1067"/>
        <end position="1089"/>
    </location>
</feature>
<evidence type="ECO:0000256" key="8">
    <source>
        <dbReference type="ARBA" id="ARBA00022837"/>
    </source>
</evidence>
<feature type="transmembrane region" description="Helical" evidence="18">
    <location>
        <begin position="873"/>
        <end position="898"/>
    </location>
</feature>
<dbReference type="SUPFAM" id="SSF47473">
    <property type="entry name" value="EF-hand"/>
    <property type="match status" value="1"/>
</dbReference>
<keyword evidence="3" id="KW-1003">Cell membrane</keyword>
<dbReference type="SUPFAM" id="SSF81324">
    <property type="entry name" value="Voltage-gated potassium channels"/>
    <property type="match status" value="4"/>
</dbReference>